<sequence>MGKKFTLLVFWLCHVTSLWNPSFYISLHFLQYWICSQQTFFQKVADLALPPALCA</sequence>
<dbReference type="Gramene" id="Ma09_t16990.1">
    <property type="protein sequence ID" value="Ma09_p16990.1"/>
    <property type="gene ID" value="Ma09_g16990"/>
</dbReference>
<reference evidence="2" key="2">
    <citation type="submission" date="2021-05" db="UniProtKB">
        <authorList>
            <consortium name="EnsemblPlants"/>
        </authorList>
    </citation>
    <scope>IDENTIFICATION</scope>
    <source>
        <strain evidence="2">subsp. malaccensis</strain>
    </source>
</reference>
<accession>A0A804KKF8</accession>
<protein>
    <submittedName>
        <fullName evidence="1">(wild Malaysian banana) hypothetical protein</fullName>
    </submittedName>
</protein>
<reference evidence="1" key="1">
    <citation type="submission" date="2021-03" db="EMBL/GenBank/DDBJ databases">
        <authorList>
            <consortium name="Genoscope - CEA"/>
            <person name="William W."/>
        </authorList>
    </citation>
    <scope>NUCLEOTIDE SEQUENCE</scope>
    <source>
        <strain evidence="1">Doubled-haploid Pahang</strain>
    </source>
</reference>
<organism evidence="2 3">
    <name type="scientific">Musa acuminata subsp. malaccensis</name>
    <name type="common">Wild banana</name>
    <name type="synonym">Musa malaccensis</name>
    <dbReference type="NCBI Taxonomy" id="214687"/>
    <lineage>
        <taxon>Eukaryota</taxon>
        <taxon>Viridiplantae</taxon>
        <taxon>Streptophyta</taxon>
        <taxon>Embryophyta</taxon>
        <taxon>Tracheophyta</taxon>
        <taxon>Spermatophyta</taxon>
        <taxon>Magnoliopsida</taxon>
        <taxon>Liliopsida</taxon>
        <taxon>Zingiberales</taxon>
        <taxon>Musaceae</taxon>
        <taxon>Musa</taxon>
    </lineage>
</organism>
<dbReference type="Proteomes" id="UP000012960">
    <property type="component" value="Unplaced"/>
</dbReference>
<gene>
    <name evidence="1" type="ORF">GSMUA_235380.1</name>
</gene>
<dbReference type="AlphaFoldDB" id="A0A804KKF8"/>
<evidence type="ECO:0000313" key="2">
    <source>
        <dbReference type="EnsemblPlants" id="Ma09_p16990.1"/>
    </source>
</evidence>
<dbReference type="EnsemblPlants" id="Ma09_t16990.1">
    <property type="protein sequence ID" value="Ma09_p16990.1"/>
    <property type="gene ID" value="Ma09_g16990"/>
</dbReference>
<proteinExistence type="predicted"/>
<name>A0A804KKF8_MUSAM</name>
<evidence type="ECO:0000313" key="3">
    <source>
        <dbReference type="Proteomes" id="UP000012960"/>
    </source>
</evidence>
<evidence type="ECO:0000313" key="1">
    <source>
        <dbReference type="EMBL" id="CAG1835433.1"/>
    </source>
</evidence>
<keyword evidence="3" id="KW-1185">Reference proteome</keyword>
<dbReference type="InParanoid" id="A0A804KKF8"/>
<dbReference type="EMBL" id="HG996474">
    <property type="protein sequence ID" value="CAG1835433.1"/>
    <property type="molecule type" value="Genomic_DNA"/>
</dbReference>